<protein>
    <submittedName>
        <fullName evidence="4">Peptidoglycan-binding protein LysM</fullName>
    </submittedName>
</protein>
<reference evidence="5" key="1">
    <citation type="journal article" date="2019" name="Int. J. Syst. Evol. Microbiol.">
        <title>The Global Catalogue of Microorganisms (GCM) 10K type strain sequencing project: providing services to taxonomists for standard genome sequencing and annotation.</title>
        <authorList>
            <consortium name="The Broad Institute Genomics Platform"/>
            <consortium name="The Broad Institute Genome Sequencing Center for Infectious Disease"/>
            <person name="Wu L."/>
            <person name="Ma J."/>
        </authorList>
    </citation>
    <scope>NUCLEOTIDE SEQUENCE [LARGE SCALE GENOMIC DNA]</scope>
    <source>
        <strain evidence="5">CGMCC 1.15341</strain>
    </source>
</reference>
<evidence type="ECO:0000256" key="1">
    <source>
        <dbReference type="ARBA" id="ARBA00038420"/>
    </source>
</evidence>
<dbReference type="InterPro" id="IPR036779">
    <property type="entry name" value="LysM_dom_sf"/>
</dbReference>
<dbReference type="SMART" id="SM00257">
    <property type="entry name" value="LysM"/>
    <property type="match status" value="1"/>
</dbReference>
<dbReference type="PROSITE" id="PS51782">
    <property type="entry name" value="LYSM"/>
    <property type="match status" value="1"/>
</dbReference>
<feature type="domain" description="LysM" evidence="3">
    <location>
        <begin position="45"/>
        <end position="89"/>
    </location>
</feature>
<sequence>MPEGASGLQKLVILLAVFALSACSGGYAPVTEQSLGGRPSGPAPARYTVRQGDTLYSIAWRYGMDFRELAAINGIDRRYIIYPGQKLRLKGASGATGESSGTSSGTKVASQTQTSSRSQPKQSAQSAPAERVASHASVGPVDWQWPSKGALIGRYSNGASPNKGIDLAGKVGDPVYAAAAGRVVYAGSGLLGYGNLVIVNHNRQYLSAYAHNSRILVKESDSVKKGDKIAELGNTGTSRPMLHFEIRRDGKPVDPLKYLPEKQ</sequence>
<feature type="region of interest" description="Disordered" evidence="2">
    <location>
        <begin position="92"/>
        <end position="141"/>
    </location>
</feature>
<dbReference type="InterPro" id="IPR018392">
    <property type="entry name" value="LysM"/>
</dbReference>
<dbReference type="CDD" id="cd12797">
    <property type="entry name" value="M23_peptidase"/>
    <property type="match status" value="1"/>
</dbReference>
<dbReference type="Gene3D" id="3.10.350.10">
    <property type="entry name" value="LysM domain"/>
    <property type="match status" value="1"/>
</dbReference>
<dbReference type="Proteomes" id="UP000629025">
    <property type="component" value="Unassembled WGS sequence"/>
</dbReference>
<evidence type="ECO:0000313" key="4">
    <source>
        <dbReference type="EMBL" id="GGC07954.1"/>
    </source>
</evidence>
<proteinExistence type="inferred from homology"/>
<keyword evidence="5" id="KW-1185">Reference proteome</keyword>
<dbReference type="CDD" id="cd00118">
    <property type="entry name" value="LysM"/>
    <property type="match status" value="1"/>
</dbReference>
<comment type="similarity">
    <text evidence="1">Belongs to the E.coli NlpD/Haemophilus LppB family.</text>
</comment>
<dbReference type="Pfam" id="PF01476">
    <property type="entry name" value="LysM"/>
    <property type="match status" value="1"/>
</dbReference>
<evidence type="ECO:0000256" key="2">
    <source>
        <dbReference type="SAM" id="MobiDB-lite"/>
    </source>
</evidence>
<feature type="compositionally biased region" description="Polar residues" evidence="2">
    <location>
        <begin position="107"/>
        <end position="126"/>
    </location>
</feature>
<gene>
    <name evidence="4" type="ORF">GCM10011352_37830</name>
</gene>
<organism evidence="4 5">
    <name type="scientific">Marinobacterium zhoushanense</name>
    <dbReference type="NCBI Taxonomy" id="1679163"/>
    <lineage>
        <taxon>Bacteria</taxon>
        <taxon>Pseudomonadati</taxon>
        <taxon>Pseudomonadota</taxon>
        <taxon>Gammaproteobacteria</taxon>
        <taxon>Oceanospirillales</taxon>
        <taxon>Oceanospirillaceae</taxon>
        <taxon>Marinobacterium</taxon>
    </lineage>
</organism>
<comment type="caution">
    <text evidence="4">The sequence shown here is derived from an EMBL/GenBank/DDBJ whole genome shotgun (WGS) entry which is preliminary data.</text>
</comment>
<dbReference type="InterPro" id="IPR011055">
    <property type="entry name" value="Dup_hybrid_motif"/>
</dbReference>
<evidence type="ECO:0000313" key="5">
    <source>
        <dbReference type="Proteomes" id="UP000629025"/>
    </source>
</evidence>
<dbReference type="Pfam" id="PF01551">
    <property type="entry name" value="Peptidase_M23"/>
    <property type="match status" value="1"/>
</dbReference>
<accession>A0ABQ1KTJ1</accession>
<dbReference type="PANTHER" id="PTHR21666">
    <property type="entry name" value="PEPTIDASE-RELATED"/>
    <property type="match status" value="1"/>
</dbReference>
<name>A0ABQ1KTJ1_9GAMM</name>
<dbReference type="InterPro" id="IPR016047">
    <property type="entry name" value="M23ase_b-sheet_dom"/>
</dbReference>
<feature type="compositionally biased region" description="Low complexity" evidence="2">
    <location>
        <begin position="92"/>
        <end position="106"/>
    </location>
</feature>
<dbReference type="SUPFAM" id="SSF51261">
    <property type="entry name" value="Duplicated hybrid motif"/>
    <property type="match status" value="1"/>
</dbReference>
<dbReference type="InterPro" id="IPR050570">
    <property type="entry name" value="Cell_wall_metabolism_enzyme"/>
</dbReference>
<dbReference type="PANTHER" id="PTHR21666:SF263">
    <property type="entry name" value="MUREIN HYDROLASE ACTIVATOR NLPD"/>
    <property type="match status" value="1"/>
</dbReference>
<evidence type="ECO:0000259" key="3">
    <source>
        <dbReference type="PROSITE" id="PS51782"/>
    </source>
</evidence>
<dbReference type="EMBL" id="BMIJ01000008">
    <property type="protein sequence ID" value="GGC07954.1"/>
    <property type="molecule type" value="Genomic_DNA"/>
</dbReference>
<dbReference type="Gene3D" id="2.70.70.10">
    <property type="entry name" value="Glucose Permease (Domain IIA)"/>
    <property type="match status" value="1"/>
</dbReference>